<evidence type="ECO:0000313" key="1">
    <source>
        <dbReference type="EMBL" id="BBZ27568.1"/>
    </source>
</evidence>
<reference evidence="1 2" key="1">
    <citation type="journal article" date="2019" name="Emerg. Microbes Infect.">
        <title>Comprehensive subspecies identification of 175 nontuberculous mycobacteria species based on 7547 genomic profiles.</title>
        <authorList>
            <person name="Matsumoto Y."/>
            <person name="Kinjo T."/>
            <person name="Motooka D."/>
            <person name="Nabeya D."/>
            <person name="Jung N."/>
            <person name="Uechi K."/>
            <person name="Horii T."/>
            <person name="Iida T."/>
            <person name="Fujita J."/>
            <person name="Nakamura S."/>
        </authorList>
    </citation>
    <scope>NUCLEOTIDE SEQUENCE [LARGE SCALE GENOMIC DNA]</scope>
    <source>
        <strain evidence="1 2">JCM 13574</strain>
    </source>
</reference>
<keyword evidence="2" id="KW-1185">Reference proteome</keyword>
<dbReference type="Proteomes" id="UP000466517">
    <property type="component" value="Chromosome"/>
</dbReference>
<protein>
    <submittedName>
        <fullName evidence="1">Uncharacterized protein</fullName>
    </submittedName>
</protein>
<gene>
    <name evidence="1" type="ORF">MMAD_18630</name>
</gene>
<name>A0A7I7XEL5_9MYCO</name>
<accession>A0A7I7XEL5</accession>
<sequence length="61" mass="6028">MPLLMNTAIKAASTSSGVWATGVTTDTVGTTKAVGAVVFIVPSDVDDVIGVTAFTAVCAPT</sequence>
<dbReference type="EMBL" id="AP022610">
    <property type="protein sequence ID" value="BBZ27568.1"/>
    <property type="molecule type" value="Genomic_DNA"/>
</dbReference>
<dbReference type="KEGG" id="mmag:MMAD_18630"/>
<proteinExistence type="predicted"/>
<evidence type="ECO:0000313" key="2">
    <source>
        <dbReference type="Proteomes" id="UP000466517"/>
    </source>
</evidence>
<dbReference type="AlphaFoldDB" id="A0A7I7XEL5"/>
<organism evidence="1 2">
    <name type="scientific">Mycolicibacterium madagascariense</name>
    <dbReference type="NCBI Taxonomy" id="212765"/>
    <lineage>
        <taxon>Bacteria</taxon>
        <taxon>Bacillati</taxon>
        <taxon>Actinomycetota</taxon>
        <taxon>Actinomycetes</taxon>
        <taxon>Mycobacteriales</taxon>
        <taxon>Mycobacteriaceae</taxon>
        <taxon>Mycolicibacterium</taxon>
    </lineage>
</organism>